<dbReference type="GO" id="GO:0042802">
    <property type="term" value="F:identical protein binding"/>
    <property type="evidence" value="ECO:0007669"/>
    <property type="project" value="TreeGrafter"/>
</dbReference>
<organism evidence="18 19">
    <name type="scientific">Candidatus Kaiserbacteria bacterium RIFCSPHIGHO2_02_FULL_49_34</name>
    <dbReference type="NCBI Taxonomy" id="1798491"/>
    <lineage>
        <taxon>Bacteria</taxon>
        <taxon>Candidatus Kaiseribacteriota</taxon>
    </lineage>
</organism>
<dbReference type="Pfam" id="PF06418">
    <property type="entry name" value="CTP_synth_N"/>
    <property type="match status" value="1"/>
</dbReference>
<keyword evidence="6" id="KW-0547">Nucleotide-binding</keyword>
<evidence type="ECO:0000256" key="14">
    <source>
        <dbReference type="ARBA" id="ARBA00079941"/>
    </source>
</evidence>
<dbReference type="GO" id="GO:0003883">
    <property type="term" value="F:CTP synthase activity"/>
    <property type="evidence" value="ECO:0007669"/>
    <property type="project" value="UniProtKB-EC"/>
</dbReference>
<dbReference type="PANTHER" id="PTHR11550">
    <property type="entry name" value="CTP SYNTHASE"/>
    <property type="match status" value="1"/>
</dbReference>
<keyword evidence="10" id="KW-0665">Pyrimidine biosynthesis</keyword>
<keyword evidence="9" id="KW-0315">Glutamine amidotransferase</keyword>
<evidence type="ECO:0000313" key="19">
    <source>
        <dbReference type="Proteomes" id="UP000176511"/>
    </source>
</evidence>
<evidence type="ECO:0000256" key="11">
    <source>
        <dbReference type="ARBA" id="ARBA00047781"/>
    </source>
</evidence>
<keyword evidence="5" id="KW-0479">Metal-binding</keyword>
<evidence type="ECO:0000256" key="3">
    <source>
        <dbReference type="ARBA" id="ARBA00012291"/>
    </source>
</evidence>
<evidence type="ECO:0000313" key="18">
    <source>
        <dbReference type="EMBL" id="OGG61171.1"/>
    </source>
</evidence>
<dbReference type="Pfam" id="PF00117">
    <property type="entry name" value="GATase"/>
    <property type="match status" value="1"/>
</dbReference>
<evidence type="ECO:0000256" key="2">
    <source>
        <dbReference type="ARBA" id="ARBA00007533"/>
    </source>
</evidence>
<evidence type="ECO:0000256" key="6">
    <source>
        <dbReference type="ARBA" id="ARBA00022741"/>
    </source>
</evidence>
<dbReference type="GO" id="GO:0097268">
    <property type="term" value="C:cytoophidium"/>
    <property type="evidence" value="ECO:0007669"/>
    <property type="project" value="UniProtKB-ARBA"/>
</dbReference>
<evidence type="ECO:0000256" key="9">
    <source>
        <dbReference type="ARBA" id="ARBA00022962"/>
    </source>
</evidence>
<evidence type="ECO:0000256" key="5">
    <source>
        <dbReference type="ARBA" id="ARBA00022723"/>
    </source>
</evidence>
<feature type="domain" description="CTP synthase N-terminal" evidence="17">
    <location>
        <begin position="18"/>
        <end position="280"/>
    </location>
</feature>
<dbReference type="InterPro" id="IPR029062">
    <property type="entry name" value="Class_I_gatase-like"/>
</dbReference>
<dbReference type="PROSITE" id="PS51273">
    <property type="entry name" value="GATASE_TYPE_1"/>
    <property type="match status" value="1"/>
</dbReference>
<dbReference type="InterPro" id="IPR033828">
    <property type="entry name" value="GATase1_CTP_Synthase"/>
</dbReference>
<name>A0A1F6DIF6_9BACT</name>
<evidence type="ECO:0000256" key="7">
    <source>
        <dbReference type="ARBA" id="ARBA00022840"/>
    </source>
</evidence>
<dbReference type="AlphaFoldDB" id="A0A1F6DIF6"/>
<evidence type="ECO:0000256" key="4">
    <source>
        <dbReference type="ARBA" id="ARBA00022598"/>
    </source>
</evidence>
<dbReference type="GO" id="GO:0046872">
    <property type="term" value="F:metal ion binding"/>
    <property type="evidence" value="ECO:0007669"/>
    <property type="project" value="UniProtKB-KW"/>
</dbReference>
<proteinExistence type="inferred from homology"/>
<dbReference type="Gene3D" id="3.40.50.300">
    <property type="entry name" value="P-loop containing nucleotide triphosphate hydrolases"/>
    <property type="match status" value="1"/>
</dbReference>
<dbReference type="FunFam" id="3.40.50.300:FF:000009">
    <property type="entry name" value="CTP synthase"/>
    <property type="match status" value="1"/>
</dbReference>
<dbReference type="Gene3D" id="3.40.50.880">
    <property type="match status" value="1"/>
</dbReference>
<dbReference type="InterPro" id="IPR027417">
    <property type="entry name" value="P-loop_NTPase"/>
</dbReference>
<dbReference type="EMBL" id="MFLE01000025">
    <property type="protein sequence ID" value="OGG61171.1"/>
    <property type="molecule type" value="Genomic_DNA"/>
</dbReference>
<dbReference type="InterPro" id="IPR017456">
    <property type="entry name" value="CTP_synthase_N"/>
</dbReference>
<evidence type="ECO:0000259" key="17">
    <source>
        <dbReference type="Pfam" id="PF06418"/>
    </source>
</evidence>
<dbReference type="GO" id="GO:0005524">
    <property type="term" value="F:ATP binding"/>
    <property type="evidence" value="ECO:0007669"/>
    <property type="project" value="UniProtKB-KW"/>
</dbReference>
<evidence type="ECO:0000256" key="8">
    <source>
        <dbReference type="ARBA" id="ARBA00022842"/>
    </source>
</evidence>
<protein>
    <recommendedName>
        <fullName evidence="12">CTP synthase</fullName>
        <ecNumber evidence="3">6.3.4.2</ecNumber>
    </recommendedName>
    <alternativeName>
        <fullName evidence="14">Cytidine 5'-triphosphate synthase</fullName>
    </alternativeName>
    <alternativeName>
        <fullName evidence="15">Cytidine triphosphate synthetase</fullName>
    </alternativeName>
    <alternativeName>
        <fullName evidence="13">UTP--ammonia ligase</fullName>
    </alternativeName>
</protein>
<sequence length="558" mass="61638">MDKKEIRFKRAQNKTRNYIFVVGGVMSGVGKGITASSIAQILQARGLSVTAMKIDPYINVDAGTMNPTEHGEVFVLGDGLETDQDMGNYERFLNIDIPGINYMTTGSVYRDVIEKERSGGYKGRNVEVVPDIPLEVISRFEKAAEAADADVVIVEIGGTVGEYQGVLFLEAIRMMKARAPEHVAVVMVSYLPVPGSVGEMKTKPTQTAVRALNSAGVFADFIVARGPLPLDEKRKDKIAQFCNVKREHIISAPDVASVYDVPLNFEKDNFSKHLCEVLHLPCTKESDISAWGRFVQKTKKPKHAVTIAVVGKYFSSGDFILSDVYLSVLEAIKYSAYSLNAKPIIRYFSSLDFEKDPKKLNVLSEVDGILVPGGFGTTGIDGILATITYARTKKIPYFGICYGMQLAVIEYARNVLKMKDAHTVEINPKTPFPLIDVMETQRDNVKTQNLGGTMRLGEYPAHLKKGTIAAAAYKKTEISERHRHRYEVNNTYVERITEGGVIFSGASPTGDLMEILELPKTTHPYFVATQFHPEFHARPLAPHPLFTAFLAAALTQQS</sequence>
<keyword evidence="7" id="KW-0067">ATP-binding</keyword>
<dbReference type="UniPathway" id="UPA00159">
    <property type="reaction ID" value="UER00277"/>
</dbReference>
<evidence type="ECO:0000256" key="12">
    <source>
        <dbReference type="ARBA" id="ARBA00070745"/>
    </source>
</evidence>
<keyword evidence="8" id="KW-0460">Magnesium</keyword>
<reference evidence="18 19" key="1">
    <citation type="journal article" date="2016" name="Nat. Commun.">
        <title>Thousands of microbial genomes shed light on interconnected biogeochemical processes in an aquifer system.</title>
        <authorList>
            <person name="Anantharaman K."/>
            <person name="Brown C.T."/>
            <person name="Hug L.A."/>
            <person name="Sharon I."/>
            <person name="Castelle C.J."/>
            <person name="Probst A.J."/>
            <person name="Thomas B.C."/>
            <person name="Singh A."/>
            <person name="Wilkins M.J."/>
            <person name="Karaoz U."/>
            <person name="Brodie E.L."/>
            <person name="Williams K.H."/>
            <person name="Hubbard S.S."/>
            <person name="Banfield J.F."/>
        </authorList>
    </citation>
    <scope>NUCLEOTIDE SEQUENCE [LARGE SCALE GENOMIC DNA]</scope>
</reference>
<dbReference type="NCBIfam" id="NF003792">
    <property type="entry name" value="PRK05380.1"/>
    <property type="match status" value="1"/>
</dbReference>
<dbReference type="GO" id="GO:0019856">
    <property type="term" value="P:pyrimidine nucleobase biosynthetic process"/>
    <property type="evidence" value="ECO:0007669"/>
    <property type="project" value="TreeGrafter"/>
</dbReference>
<dbReference type="EC" id="6.3.4.2" evidence="3"/>
<dbReference type="PANTHER" id="PTHR11550:SF0">
    <property type="entry name" value="CTP SYNTHASE-RELATED"/>
    <property type="match status" value="1"/>
</dbReference>
<evidence type="ECO:0000256" key="13">
    <source>
        <dbReference type="ARBA" id="ARBA00075170"/>
    </source>
</evidence>
<dbReference type="InterPro" id="IPR017926">
    <property type="entry name" value="GATASE"/>
</dbReference>
<gene>
    <name evidence="18" type="ORF">A3C87_03410</name>
</gene>
<keyword evidence="4" id="KW-0436">Ligase</keyword>
<dbReference type="SUPFAM" id="SSF52540">
    <property type="entry name" value="P-loop containing nucleoside triphosphate hydrolases"/>
    <property type="match status" value="1"/>
</dbReference>
<dbReference type="NCBIfam" id="TIGR00337">
    <property type="entry name" value="PyrG"/>
    <property type="match status" value="1"/>
</dbReference>
<evidence type="ECO:0000256" key="10">
    <source>
        <dbReference type="ARBA" id="ARBA00022975"/>
    </source>
</evidence>
<comment type="similarity">
    <text evidence="2">Belongs to the CTP synthase family.</text>
</comment>
<comment type="pathway">
    <text evidence="1">Pyrimidine metabolism; CTP biosynthesis via de novo pathway; CTP from UDP: step 2/2.</text>
</comment>
<accession>A0A1F6DIF6</accession>
<dbReference type="SUPFAM" id="SSF52317">
    <property type="entry name" value="Class I glutamine amidotransferase-like"/>
    <property type="match status" value="1"/>
</dbReference>
<dbReference type="CDD" id="cd01746">
    <property type="entry name" value="GATase1_CTP_Synthase"/>
    <property type="match status" value="1"/>
</dbReference>
<comment type="catalytic activity">
    <reaction evidence="11">
        <text>UTP + L-glutamine + ATP + H2O = CTP + L-glutamate + ADP + phosphate + 2 H(+)</text>
        <dbReference type="Rhea" id="RHEA:26426"/>
        <dbReference type="ChEBI" id="CHEBI:15377"/>
        <dbReference type="ChEBI" id="CHEBI:15378"/>
        <dbReference type="ChEBI" id="CHEBI:29985"/>
        <dbReference type="ChEBI" id="CHEBI:30616"/>
        <dbReference type="ChEBI" id="CHEBI:37563"/>
        <dbReference type="ChEBI" id="CHEBI:43474"/>
        <dbReference type="ChEBI" id="CHEBI:46398"/>
        <dbReference type="ChEBI" id="CHEBI:58359"/>
        <dbReference type="ChEBI" id="CHEBI:456216"/>
        <dbReference type="EC" id="6.3.4.2"/>
    </reaction>
</comment>
<dbReference type="InterPro" id="IPR004468">
    <property type="entry name" value="CTP_synthase"/>
</dbReference>
<dbReference type="STRING" id="1798491.A3C87_03410"/>
<dbReference type="Proteomes" id="UP000176511">
    <property type="component" value="Unassembled WGS sequence"/>
</dbReference>
<dbReference type="FunFam" id="3.40.50.880:FF:000002">
    <property type="entry name" value="CTP synthase"/>
    <property type="match status" value="1"/>
</dbReference>
<dbReference type="GO" id="GO:0044210">
    <property type="term" value="P:'de novo' CTP biosynthetic process"/>
    <property type="evidence" value="ECO:0007669"/>
    <property type="project" value="UniProtKB-UniPathway"/>
</dbReference>
<evidence type="ECO:0000256" key="15">
    <source>
        <dbReference type="ARBA" id="ARBA00083191"/>
    </source>
</evidence>
<feature type="domain" description="Glutamine amidotransferase" evidence="16">
    <location>
        <begin position="321"/>
        <end position="550"/>
    </location>
</feature>
<evidence type="ECO:0000256" key="1">
    <source>
        <dbReference type="ARBA" id="ARBA00005171"/>
    </source>
</evidence>
<evidence type="ECO:0000259" key="16">
    <source>
        <dbReference type="Pfam" id="PF00117"/>
    </source>
</evidence>
<comment type="caution">
    <text evidence="18">The sequence shown here is derived from an EMBL/GenBank/DDBJ whole genome shotgun (WGS) entry which is preliminary data.</text>
</comment>